<gene>
    <name evidence="3" type="ORF">DICPUDRAFT_155806</name>
</gene>
<evidence type="ECO:0000313" key="3">
    <source>
        <dbReference type="EMBL" id="EGC32257.1"/>
    </source>
</evidence>
<dbReference type="OMA" id="GMNCEAA"/>
<name>F0ZUX9_DICPU</name>
<sequence length="535" mass="61252">MIPLIRLSKNRVSLLLKPKLKSTPFKSTTFIISKNKTNSNLFIASQNNNNTLKRFYSGNINNNNNNNSNNSNNNITNDNDKNKKEENFEEHVFHDRDEFSKDPKFFYVVSLIVTAGLIYNFYQGYIYFATEDILDEVRTILNSDDALERNTALGSIASRASLVYCIEKLFHLGVVEVLVKSLNDPDPIVQLTAIKTLDKFFNTYHYEVFGDEAVKRGACQALARIILSNGMNSDAASGVWLRLLLSKNNQVQVLASNELLYCLQTLAYSDNLEFQRVAIATIKILFVNRDVYPMLLKLKGMLSQLHKSQDILISNHAEYFLNVLKGELIPPVGDVSFKFEELNIGHKMHGAINLLMVPFTYLYCCLRWRRHSRDPIYWRTKGLYGGVMVFLASTVSTLLLYPDFHPNIIDDRLKKGFSLGPKTLEEFDRCKEQLQQSAVLLVDQKDEDPKSEDNKEITKNKESKEIVNSSEESSGFKQDFLFTPNSLYVMKQASPILTYFILLMGWKHARYIVVPSIALLVHNLNNKYIKVTVQK</sequence>
<dbReference type="SUPFAM" id="SSF48371">
    <property type="entry name" value="ARM repeat"/>
    <property type="match status" value="1"/>
</dbReference>
<evidence type="ECO:0000256" key="1">
    <source>
        <dbReference type="SAM" id="MobiDB-lite"/>
    </source>
</evidence>
<keyword evidence="2" id="KW-0812">Transmembrane</keyword>
<dbReference type="GeneID" id="10507404"/>
<accession>F0ZUX9</accession>
<evidence type="ECO:0008006" key="5">
    <source>
        <dbReference type="Google" id="ProtNLM"/>
    </source>
</evidence>
<evidence type="ECO:0000313" key="4">
    <source>
        <dbReference type="Proteomes" id="UP000001064"/>
    </source>
</evidence>
<dbReference type="FunCoup" id="F0ZUX9">
    <property type="interactions" value="743"/>
</dbReference>
<dbReference type="InterPro" id="IPR016024">
    <property type="entry name" value="ARM-type_fold"/>
</dbReference>
<dbReference type="RefSeq" id="XP_003291224.1">
    <property type="nucleotide sequence ID" value="XM_003291176.1"/>
</dbReference>
<dbReference type="PANTHER" id="PTHR36911:SF1">
    <property type="entry name" value="LIM ZINC-BINDING DOMAIN-CONTAINING PROTEIN"/>
    <property type="match status" value="1"/>
</dbReference>
<dbReference type="VEuPathDB" id="AmoebaDB:DICPUDRAFT_155806"/>
<feature type="compositionally biased region" description="Basic and acidic residues" evidence="1">
    <location>
        <begin position="445"/>
        <end position="465"/>
    </location>
</feature>
<dbReference type="OrthoDB" id="19022at2759"/>
<keyword evidence="2" id="KW-1133">Transmembrane helix</keyword>
<keyword evidence="2" id="KW-0472">Membrane</keyword>
<feature type="transmembrane region" description="Helical" evidence="2">
    <location>
        <begin position="105"/>
        <end position="122"/>
    </location>
</feature>
<protein>
    <recommendedName>
        <fullName evidence="5">Armadillo repeat-containing domain-containing protein</fullName>
    </recommendedName>
</protein>
<reference evidence="4" key="1">
    <citation type="journal article" date="2011" name="Genome Biol.">
        <title>Comparative genomics of the social amoebae Dictyostelium discoideum and Dictyostelium purpureum.</title>
        <authorList>
            <consortium name="US DOE Joint Genome Institute (JGI-PGF)"/>
            <person name="Sucgang R."/>
            <person name="Kuo A."/>
            <person name="Tian X."/>
            <person name="Salerno W."/>
            <person name="Parikh A."/>
            <person name="Feasley C.L."/>
            <person name="Dalin E."/>
            <person name="Tu H."/>
            <person name="Huang E."/>
            <person name="Barry K."/>
            <person name="Lindquist E."/>
            <person name="Shapiro H."/>
            <person name="Bruce D."/>
            <person name="Schmutz J."/>
            <person name="Salamov A."/>
            <person name="Fey P."/>
            <person name="Gaudet P."/>
            <person name="Anjard C."/>
            <person name="Babu M.M."/>
            <person name="Basu S."/>
            <person name="Bushmanova Y."/>
            <person name="van der Wel H."/>
            <person name="Katoh-Kurasawa M."/>
            <person name="Dinh C."/>
            <person name="Coutinho P.M."/>
            <person name="Saito T."/>
            <person name="Elias M."/>
            <person name="Schaap P."/>
            <person name="Kay R.R."/>
            <person name="Henrissat B."/>
            <person name="Eichinger L."/>
            <person name="Rivero F."/>
            <person name="Putnam N.H."/>
            <person name="West C.M."/>
            <person name="Loomis W.F."/>
            <person name="Chisholm R.L."/>
            <person name="Shaulsky G."/>
            <person name="Strassmann J.E."/>
            <person name="Queller D.C."/>
            <person name="Kuspa A."/>
            <person name="Grigoriev I.V."/>
        </authorList>
    </citation>
    <scope>NUCLEOTIDE SEQUENCE [LARGE SCALE GENOMIC DNA]</scope>
    <source>
        <strain evidence="4">QSDP1</strain>
    </source>
</reference>
<proteinExistence type="predicted"/>
<dbReference type="Gene3D" id="1.25.10.10">
    <property type="entry name" value="Leucine-rich Repeat Variant"/>
    <property type="match status" value="1"/>
</dbReference>
<dbReference type="InterPro" id="IPR011989">
    <property type="entry name" value="ARM-like"/>
</dbReference>
<dbReference type="InParanoid" id="F0ZUX9"/>
<evidence type="ECO:0000256" key="2">
    <source>
        <dbReference type="SAM" id="Phobius"/>
    </source>
</evidence>
<dbReference type="AlphaFoldDB" id="F0ZUX9"/>
<dbReference type="GO" id="GO:0004402">
    <property type="term" value="F:histone acetyltransferase activity"/>
    <property type="evidence" value="ECO:0000318"/>
    <property type="project" value="GO_Central"/>
</dbReference>
<dbReference type="PANTHER" id="PTHR36911">
    <property type="entry name" value="LIM ZINC-BINDING DOMAIN-CONTAINING PROTEIN-RELATED"/>
    <property type="match status" value="1"/>
</dbReference>
<keyword evidence="4" id="KW-1185">Reference proteome</keyword>
<dbReference type="EMBL" id="GL871203">
    <property type="protein sequence ID" value="EGC32257.1"/>
    <property type="molecule type" value="Genomic_DNA"/>
</dbReference>
<organism evidence="3 4">
    <name type="scientific">Dictyostelium purpureum</name>
    <name type="common">Slime mold</name>
    <dbReference type="NCBI Taxonomy" id="5786"/>
    <lineage>
        <taxon>Eukaryota</taxon>
        <taxon>Amoebozoa</taxon>
        <taxon>Evosea</taxon>
        <taxon>Eumycetozoa</taxon>
        <taxon>Dictyostelia</taxon>
        <taxon>Dictyosteliales</taxon>
        <taxon>Dictyosteliaceae</taxon>
        <taxon>Dictyostelium</taxon>
    </lineage>
</organism>
<dbReference type="Proteomes" id="UP000001064">
    <property type="component" value="Unassembled WGS sequence"/>
</dbReference>
<feature type="region of interest" description="Disordered" evidence="1">
    <location>
        <begin position="55"/>
        <end position="81"/>
    </location>
</feature>
<feature type="region of interest" description="Disordered" evidence="1">
    <location>
        <begin position="445"/>
        <end position="470"/>
    </location>
</feature>
<dbReference type="eggNOG" id="ENOG502RFI7">
    <property type="taxonomic scope" value="Eukaryota"/>
</dbReference>
<dbReference type="KEGG" id="dpp:DICPUDRAFT_155806"/>
<feature type="compositionally biased region" description="Low complexity" evidence="1">
    <location>
        <begin position="59"/>
        <end position="77"/>
    </location>
</feature>